<gene>
    <name evidence="2" type="ORF">SAMN06295920_10285</name>
</gene>
<sequence length="357" mass="37471">MYSESDIDSAVQAGALSPDAATALRAHVAALRAVPAVDEESFRLLTGFNDIFVSIATVLMLVAMGWIGNMIRLFAPDHGPSPFIGFAVACAAWGLAEYFTRERRMALPSIILLLAFAGGLFAGLSMLLLSALGLTETGPGDERLLALVMAASAALSAGGVWLHWRRFHVPITVAAGAATLAALLLALAVAAAPVLADHLLKLVLLAGGGVFALAMWWDMSDRTRTTRRSDVAFWLHLLAAPMLVHPIFAGLGMLHGEAAAAQAALVILIYVVLGLVALAIDRRALMVSALAYVLFALSSLIKQSGAVDLSFGLTALIIGSALLLLSAFWTAARRQVVALLPAELAVKLPVIDRLQPA</sequence>
<keyword evidence="1" id="KW-0472">Membrane</keyword>
<proteinExistence type="predicted"/>
<feature type="transmembrane region" description="Helical" evidence="1">
    <location>
        <begin position="231"/>
        <end position="253"/>
    </location>
</feature>
<dbReference type="EMBL" id="FUYM01000002">
    <property type="protein sequence ID" value="SKB36181.1"/>
    <property type="molecule type" value="Genomic_DNA"/>
</dbReference>
<dbReference type="Proteomes" id="UP000189818">
    <property type="component" value="Unassembled WGS sequence"/>
</dbReference>
<dbReference type="AlphaFoldDB" id="A0A1T5AMB5"/>
<evidence type="ECO:0008006" key="4">
    <source>
        <dbReference type="Google" id="ProtNLM"/>
    </source>
</evidence>
<feature type="transmembrane region" description="Helical" evidence="1">
    <location>
        <begin position="171"/>
        <end position="196"/>
    </location>
</feature>
<feature type="transmembrane region" description="Helical" evidence="1">
    <location>
        <begin position="111"/>
        <end position="132"/>
    </location>
</feature>
<evidence type="ECO:0000313" key="2">
    <source>
        <dbReference type="EMBL" id="SKB36181.1"/>
    </source>
</evidence>
<feature type="transmembrane region" description="Helical" evidence="1">
    <location>
        <begin position="202"/>
        <end position="219"/>
    </location>
</feature>
<dbReference type="OrthoDB" id="9770600at2"/>
<feature type="transmembrane region" description="Helical" evidence="1">
    <location>
        <begin position="259"/>
        <end position="277"/>
    </location>
</feature>
<reference evidence="3" key="1">
    <citation type="submission" date="2017-02" db="EMBL/GenBank/DDBJ databases">
        <authorList>
            <person name="Varghese N."/>
            <person name="Submissions S."/>
        </authorList>
    </citation>
    <scope>NUCLEOTIDE SEQUENCE [LARGE SCALE GENOMIC DNA]</scope>
    <source>
        <strain evidence="3">UM2</strain>
    </source>
</reference>
<keyword evidence="3" id="KW-1185">Reference proteome</keyword>
<feature type="transmembrane region" description="Helical" evidence="1">
    <location>
        <begin position="313"/>
        <end position="332"/>
    </location>
</feature>
<feature type="transmembrane region" description="Helical" evidence="1">
    <location>
        <begin position="284"/>
        <end position="301"/>
    </location>
</feature>
<name>A0A1T5AMB5_9SPHN</name>
<accession>A0A1T5AMB5</accession>
<dbReference type="STRING" id="439228.SAMN06295920_10285"/>
<feature type="transmembrane region" description="Helical" evidence="1">
    <location>
        <begin position="81"/>
        <end position="99"/>
    </location>
</feature>
<organism evidence="2 3">
    <name type="scientific">Rhizorhabdus histidinilytica</name>
    <dbReference type="NCBI Taxonomy" id="439228"/>
    <lineage>
        <taxon>Bacteria</taxon>
        <taxon>Pseudomonadati</taxon>
        <taxon>Pseudomonadota</taxon>
        <taxon>Alphaproteobacteria</taxon>
        <taxon>Sphingomonadales</taxon>
        <taxon>Sphingomonadaceae</taxon>
        <taxon>Rhizorhabdus</taxon>
    </lineage>
</organism>
<keyword evidence="1" id="KW-0812">Transmembrane</keyword>
<feature type="transmembrane region" description="Helical" evidence="1">
    <location>
        <begin position="51"/>
        <end position="75"/>
    </location>
</feature>
<evidence type="ECO:0000313" key="3">
    <source>
        <dbReference type="Proteomes" id="UP000189818"/>
    </source>
</evidence>
<evidence type="ECO:0000256" key="1">
    <source>
        <dbReference type="SAM" id="Phobius"/>
    </source>
</evidence>
<dbReference type="RefSeq" id="WP_079646819.1">
    <property type="nucleotide sequence ID" value="NZ_FUYM01000002.1"/>
</dbReference>
<feature type="transmembrane region" description="Helical" evidence="1">
    <location>
        <begin position="144"/>
        <end position="164"/>
    </location>
</feature>
<keyword evidence="1" id="KW-1133">Transmembrane helix</keyword>
<protein>
    <recommendedName>
        <fullName evidence="4">DUF2157 domain-containing protein</fullName>
    </recommendedName>
</protein>